<keyword evidence="4 12" id="KW-0732">Signal</keyword>
<dbReference type="SUPFAM" id="SSF57440">
    <property type="entry name" value="Kringle-like"/>
    <property type="match status" value="1"/>
</dbReference>
<keyword evidence="5" id="KW-0677">Repeat</keyword>
<evidence type="ECO:0000256" key="7">
    <source>
        <dbReference type="ARBA" id="ARBA00023136"/>
    </source>
</evidence>
<dbReference type="InterPro" id="IPR016186">
    <property type="entry name" value="C-type_lectin-like/link_sf"/>
</dbReference>
<evidence type="ECO:0000313" key="15">
    <source>
        <dbReference type="EMBL" id="KAK7898347.1"/>
    </source>
</evidence>
<feature type="domain" description="Fibronectin type-II" evidence="14">
    <location>
        <begin position="180"/>
        <end position="228"/>
    </location>
</feature>
<dbReference type="Gene3D" id="2.10.10.10">
    <property type="entry name" value="Fibronectin, type II, collagen-binding"/>
    <property type="match status" value="1"/>
</dbReference>
<keyword evidence="9" id="KW-0675">Receptor</keyword>
<evidence type="ECO:0000256" key="1">
    <source>
        <dbReference type="ARBA" id="ARBA00004167"/>
    </source>
</evidence>
<comment type="subcellular location">
    <subcellularLocation>
        <location evidence="1">Membrane</location>
        <topology evidence="1">Single-pass membrane protein</topology>
    </subcellularLocation>
</comment>
<dbReference type="SUPFAM" id="SSF56436">
    <property type="entry name" value="C-type lectin-like"/>
    <property type="match status" value="3"/>
</dbReference>
<keyword evidence="16" id="KW-1185">Reference proteome</keyword>
<sequence>MTRGQPWRARIVCVVLLLLAKVCVCDIEKEVEEEILDKKQLDEFYNKGYFMLESSEQHKCIIVAEETLRLEDCERPTRRMLWKWVSRQQLFNLGTSQCLGLKVNTSYPLGMFVCDTSHPFMWWRCQDNGLRGPLIWRLTVSGDVVTAKKSSYYNWRRYGSHNEGPCSFPHEEIHTLLGNTHGRPCTFPFKYNNKWYTECTTEGREDHLPWCATSTRYDQDERWGFCPIHGSSCDTFWESNAELQACYQFNLHTILTWSQAHSSCQAQGGNLLSITSLSEHRYIRDHLASVGTRVWMGLNHIKDGQGWHWSDGSPLTFVNFTSALPAKPMQVSSECGVYNPSNAEQWQGLACSSALPYICKKTPNNSRTVEPLESWQYIPTDCDDGWWAHNGHCYRVTAKAENWHKSRQTCEEQGANLTSLHSLSELEFLVNVLHNFSGSSGEVWIGLWKEKSSPVVEWFDGSPVTLAPWHQNQPPQILPTDDSLCGSADVKGWKRRGHHCYTVTSYEHTFEDAVSDYYCKGSLLTVENRFEQAFVNSLLKEKGANGSLFYWIGLRDQEDTRGYRWIAQNNTEVPLTFTNWNKHQPGNQYIC</sequence>
<evidence type="ECO:0000313" key="16">
    <source>
        <dbReference type="Proteomes" id="UP001460270"/>
    </source>
</evidence>
<dbReference type="InterPro" id="IPR013806">
    <property type="entry name" value="Kringle-like"/>
</dbReference>
<evidence type="ECO:0000256" key="2">
    <source>
        <dbReference type="ARBA" id="ARBA00022583"/>
    </source>
</evidence>
<keyword evidence="10" id="KW-0325">Glycoprotein</keyword>
<dbReference type="PROSITE" id="PS51092">
    <property type="entry name" value="FN2_2"/>
    <property type="match status" value="1"/>
</dbReference>
<evidence type="ECO:0008006" key="17">
    <source>
        <dbReference type="Google" id="ProtNLM"/>
    </source>
</evidence>
<feature type="domain" description="C-type lectin" evidence="13">
    <location>
        <begin position="389"/>
        <end position="494"/>
    </location>
</feature>
<keyword evidence="3" id="KW-0812">Transmembrane</keyword>
<evidence type="ECO:0000259" key="13">
    <source>
        <dbReference type="PROSITE" id="PS50041"/>
    </source>
</evidence>
<dbReference type="AlphaFoldDB" id="A0AAW0NND1"/>
<dbReference type="InterPro" id="IPR050111">
    <property type="entry name" value="C-type_lectin/snaclec_domain"/>
</dbReference>
<accession>A0AAW0NND1</accession>
<dbReference type="Gene3D" id="2.80.10.50">
    <property type="match status" value="1"/>
</dbReference>
<keyword evidence="7" id="KW-0472">Membrane</keyword>
<organism evidence="15 16">
    <name type="scientific">Mugilogobius chulae</name>
    <name type="common">yellowstripe goby</name>
    <dbReference type="NCBI Taxonomy" id="88201"/>
    <lineage>
        <taxon>Eukaryota</taxon>
        <taxon>Metazoa</taxon>
        <taxon>Chordata</taxon>
        <taxon>Craniata</taxon>
        <taxon>Vertebrata</taxon>
        <taxon>Euteleostomi</taxon>
        <taxon>Actinopterygii</taxon>
        <taxon>Neopterygii</taxon>
        <taxon>Teleostei</taxon>
        <taxon>Neoteleostei</taxon>
        <taxon>Acanthomorphata</taxon>
        <taxon>Gobiaria</taxon>
        <taxon>Gobiiformes</taxon>
        <taxon>Gobioidei</taxon>
        <taxon>Gobiidae</taxon>
        <taxon>Gobionellinae</taxon>
        <taxon>Mugilogobius</taxon>
    </lineage>
</organism>
<dbReference type="CDD" id="cd00037">
    <property type="entry name" value="CLECT"/>
    <property type="match status" value="3"/>
</dbReference>
<evidence type="ECO:0000256" key="4">
    <source>
        <dbReference type="ARBA" id="ARBA00022729"/>
    </source>
</evidence>
<dbReference type="Pfam" id="PF24562">
    <property type="entry name" value="CysR_MRC2_N"/>
    <property type="match status" value="1"/>
</dbReference>
<reference evidence="16" key="1">
    <citation type="submission" date="2024-04" db="EMBL/GenBank/DDBJ databases">
        <title>Salinicola lusitanus LLJ914,a marine bacterium isolated from the Okinawa Trough.</title>
        <authorList>
            <person name="Li J."/>
        </authorList>
    </citation>
    <scope>NUCLEOTIDE SEQUENCE [LARGE SCALE GENOMIC DNA]</scope>
</reference>
<evidence type="ECO:0000256" key="10">
    <source>
        <dbReference type="ARBA" id="ARBA00023180"/>
    </source>
</evidence>
<dbReference type="GO" id="GO:0006897">
    <property type="term" value="P:endocytosis"/>
    <property type="evidence" value="ECO:0007669"/>
    <property type="project" value="UniProtKB-KW"/>
</dbReference>
<dbReference type="PROSITE" id="PS50041">
    <property type="entry name" value="C_TYPE_LECTIN_2"/>
    <property type="match status" value="3"/>
</dbReference>
<evidence type="ECO:0000256" key="6">
    <source>
        <dbReference type="ARBA" id="ARBA00022989"/>
    </source>
</evidence>
<dbReference type="PROSITE" id="PS50231">
    <property type="entry name" value="RICIN_B_LECTIN"/>
    <property type="match status" value="1"/>
</dbReference>
<dbReference type="SUPFAM" id="SSF50370">
    <property type="entry name" value="Ricin B-like lectins"/>
    <property type="match status" value="1"/>
</dbReference>
<dbReference type="InterPro" id="IPR035992">
    <property type="entry name" value="Ricin_B-like_lectins"/>
</dbReference>
<protein>
    <recommendedName>
        <fullName evidence="17">Phospholipase A2 receptor 1</fullName>
    </recommendedName>
</protein>
<name>A0AAW0NND1_9GOBI</name>
<dbReference type="CDD" id="cd00062">
    <property type="entry name" value="FN2"/>
    <property type="match status" value="1"/>
</dbReference>
<keyword evidence="8 11" id="KW-1015">Disulfide bond</keyword>
<dbReference type="InterPro" id="IPR000772">
    <property type="entry name" value="Ricin_B_lectin"/>
</dbReference>
<evidence type="ECO:0000256" key="12">
    <source>
        <dbReference type="SAM" id="SignalP"/>
    </source>
</evidence>
<evidence type="ECO:0000256" key="9">
    <source>
        <dbReference type="ARBA" id="ARBA00023170"/>
    </source>
</evidence>
<keyword evidence="2" id="KW-0254">Endocytosis</keyword>
<evidence type="ECO:0000256" key="5">
    <source>
        <dbReference type="ARBA" id="ARBA00022737"/>
    </source>
</evidence>
<feature type="domain" description="C-type lectin" evidence="13">
    <location>
        <begin position="496"/>
        <end position="591"/>
    </location>
</feature>
<evidence type="ECO:0000256" key="3">
    <source>
        <dbReference type="ARBA" id="ARBA00022692"/>
    </source>
</evidence>
<dbReference type="FunFam" id="2.10.10.10:FF:000001">
    <property type="entry name" value="Fibronectin 1a isoform 1"/>
    <property type="match status" value="1"/>
</dbReference>
<feature type="domain" description="C-type lectin" evidence="13">
    <location>
        <begin position="246"/>
        <end position="360"/>
    </location>
</feature>
<dbReference type="SMART" id="SM00458">
    <property type="entry name" value="RICIN"/>
    <property type="match status" value="1"/>
</dbReference>
<dbReference type="PANTHER" id="PTHR22803">
    <property type="entry name" value="MANNOSE, PHOSPHOLIPASE, LECTIN RECEPTOR RELATED"/>
    <property type="match status" value="1"/>
</dbReference>
<evidence type="ECO:0000256" key="8">
    <source>
        <dbReference type="ARBA" id="ARBA00023157"/>
    </source>
</evidence>
<dbReference type="InterPro" id="IPR001304">
    <property type="entry name" value="C-type_lectin-like"/>
</dbReference>
<dbReference type="Gene3D" id="3.10.100.10">
    <property type="entry name" value="Mannose-Binding Protein A, subunit A"/>
    <property type="match status" value="3"/>
</dbReference>
<dbReference type="InterPro" id="IPR016187">
    <property type="entry name" value="CTDL_fold"/>
</dbReference>
<proteinExistence type="predicted"/>
<dbReference type="InterPro" id="IPR000562">
    <property type="entry name" value="FN_type2_dom"/>
</dbReference>
<dbReference type="InterPro" id="IPR036943">
    <property type="entry name" value="FN_type2_sf"/>
</dbReference>
<evidence type="ECO:0000259" key="14">
    <source>
        <dbReference type="PROSITE" id="PS51092"/>
    </source>
</evidence>
<dbReference type="GO" id="GO:0016020">
    <property type="term" value="C:membrane"/>
    <property type="evidence" value="ECO:0007669"/>
    <property type="project" value="UniProtKB-SubCell"/>
</dbReference>
<feature type="signal peptide" evidence="12">
    <location>
        <begin position="1"/>
        <end position="25"/>
    </location>
</feature>
<feature type="disulfide bond" evidence="11">
    <location>
        <begin position="185"/>
        <end position="211"/>
    </location>
</feature>
<dbReference type="SMART" id="SM00059">
    <property type="entry name" value="FN2"/>
    <property type="match status" value="1"/>
</dbReference>
<dbReference type="Pfam" id="PF00059">
    <property type="entry name" value="Lectin_C"/>
    <property type="match status" value="3"/>
</dbReference>
<dbReference type="Pfam" id="PF00040">
    <property type="entry name" value="fn2"/>
    <property type="match status" value="1"/>
</dbReference>
<feature type="chain" id="PRO_5043698992" description="Phospholipase A2 receptor 1" evidence="12">
    <location>
        <begin position="26"/>
        <end position="591"/>
    </location>
</feature>
<dbReference type="PRINTS" id="PR00013">
    <property type="entry name" value="FNTYPEII"/>
</dbReference>
<dbReference type="SMART" id="SM00034">
    <property type="entry name" value="CLECT"/>
    <property type="match status" value="3"/>
</dbReference>
<evidence type="ECO:0000256" key="11">
    <source>
        <dbReference type="PROSITE-ProRule" id="PRU00479"/>
    </source>
</evidence>
<gene>
    <name evidence="15" type="ORF">WMY93_019200</name>
</gene>
<keyword evidence="6" id="KW-1133">Transmembrane helix</keyword>
<dbReference type="Proteomes" id="UP001460270">
    <property type="component" value="Unassembled WGS sequence"/>
</dbReference>
<dbReference type="EMBL" id="JBBPFD010000014">
    <property type="protein sequence ID" value="KAK7898347.1"/>
    <property type="molecule type" value="Genomic_DNA"/>
</dbReference>
<feature type="disulfide bond" evidence="11">
    <location>
        <begin position="199"/>
        <end position="226"/>
    </location>
</feature>
<comment type="caution">
    <text evidence="15">The sequence shown here is derived from an EMBL/GenBank/DDBJ whole genome shotgun (WGS) entry which is preliminary data.</text>
</comment>
<dbReference type="PROSITE" id="PS00023">
    <property type="entry name" value="FN2_1"/>
    <property type="match status" value="1"/>
</dbReference>